<evidence type="ECO:0000256" key="7">
    <source>
        <dbReference type="RuleBase" id="RU363032"/>
    </source>
</evidence>
<dbReference type="EMBL" id="FOPM01000018">
    <property type="protein sequence ID" value="SFG93448.1"/>
    <property type="molecule type" value="Genomic_DNA"/>
</dbReference>
<feature type="transmembrane region" description="Helical" evidence="7">
    <location>
        <begin position="188"/>
        <end position="208"/>
    </location>
</feature>
<accession>A0A1I2VW31</accession>
<evidence type="ECO:0000313" key="10">
    <source>
        <dbReference type="Proteomes" id="UP000199229"/>
    </source>
</evidence>
<evidence type="ECO:0000313" key="9">
    <source>
        <dbReference type="EMBL" id="SFG93448.1"/>
    </source>
</evidence>
<dbReference type="GO" id="GO:0005886">
    <property type="term" value="C:plasma membrane"/>
    <property type="evidence" value="ECO:0007669"/>
    <property type="project" value="UniProtKB-SubCell"/>
</dbReference>
<dbReference type="OrthoDB" id="8138334at2"/>
<evidence type="ECO:0000256" key="1">
    <source>
        <dbReference type="ARBA" id="ARBA00004651"/>
    </source>
</evidence>
<keyword evidence="4 7" id="KW-0812">Transmembrane</keyword>
<feature type="transmembrane region" description="Helical" evidence="7">
    <location>
        <begin position="124"/>
        <end position="143"/>
    </location>
</feature>
<comment type="subcellular location">
    <subcellularLocation>
        <location evidence="1 7">Cell membrane</location>
        <topology evidence="1 7">Multi-pass membrane protein</topology>
    </subcellularLocation>
</comment>
<evidence type="ECO:0000259" key="8">
    <source>
        <dbReference type="PROSITE" id="PS50928"/>
    </source>
</evidence>
<dbReference type="SUPFAM" id="SSF161098">
    <property type="entry name" value="MetI-like"/>
    <property type="match status" value="1"/>
</dbReference>
<evidence type="ECO:0000256" key="4">
    <source>
        <dbReference type="ARBA" id="ARBA00022692"/>
    </source>
</evidence>
<dbReference type="PROSITE" id="PS50928">
    <property type="entry name" value="ABC_TM1"/>
    <property type="match status" value="1"/>
</dbReference>
<reference evidence="10" key="1">
    <citation type="submission" date="2016-10" db="EMBL/GenBank/DDBJ databases">
        <authorList>
            <person name="Varghese N."/>
            <person name="Submissions S."/>
        </authorList>
    </citation>
    <scope>NUCLEOTIDE SEQUENCE [LARGE SCALE GENOMIC DNA]</scope>
    <source>
        <strain evidence="10">Gh-105</strain>
    </source>
</reference>
<dbReference type="STRING" id="582675.SAMN05192565_1189"/>
<keyword evidence="5 7" id="KW-1133">Transmembrane helix</keyword>
<evidence type="ECO:0000256" key="2">
    <source>
        <dbReference type="ARBA" id="ARBA00022448"/>
    </source>
</evidence>
<dbReference type="CDD" id="cd06261">
    <property type="entry name" value="TM_PBP2"/>
    <property type="match status" value="1"/>
</dbReference>
<evidence type="ECO:0000256" key="5">
    <source>
        <dbReference type="ARBA" id="ARBA00022989"/>
    </source>
</evidence>
<feature type="transmembrane region" description="Helical" evidence="7">
    <location>
        <begin position="99"/>
        <end position="118"/>
    </location>
</feature>
<evidence type="ECO:0000256" key="6">
    <source>
        <dbReference type="ARBA" id="ARBA00023136"/>
    </source>
</evidence>
<keyword evidence="10" id="KW-1185">Reference proteome</keyword>
<dbReference type="Proteomes" id="UP000199229">
    <property type="component" value="Unassembled WGS sequence"/>
</dbReference>
<feature type="domain" description="ABC transmembrane type-1" evidence="8">
    <location>
        <begin position="58"/>
        <end position="242"/>
    </location>
</feature>
<gene>
    <name evidence="9" type="ORF">SAMN05192565_1189</name>
</gene>
<keyword evidence="2 7" id="KW-0813">Transport</keyword>
<proteinExistence type="inferred from homology"/>
<dbReference type="InterPro" id="IPR035906">
    <property type="entry name" value="MetI-like_sf"/>
</dbReference>
<protein>
    <submittedName>
        <fullName evidence="9">NitT/TauT family transport system permease protein</fullName>
    </submittedName>
</protein>
<evidence type="ECO:0000256" key="3">
    <source>
        <dbReference type="ARBA" id="ARBA00022475"/>
    </source>
</evidence>
<comment type="similarity">
    <text evidence="7">Belongs to the binding-protein-dependent transport system permease family.</text>
</comment>
<keyword evidence="3" id="KW-1003">Cell membrane</keyword>
<organism evidence="9 10">
    <name type="scientific">Methylobacterium gossipiicola</name>
    <dbReference type="NCBI Taxonomy" id="582675"/>
    <lineage>
        <taxon>Bacteria</taxon>
        <taxon>Pseudomonadati</taxon>
        <taxon>Pseudomonadota</taxon>
        <taxon>Alphaproteobacteria</taxon>
        <taxon>Hyphomicrobiales</taxon>
        <taxon>Methylobacteriaceae</taxon>
        <taxon>Methylobacterium</taxon>
    </lineage>
</organism>
<dbReference type="InterPro" id="IPR000515">
    <property type="entry name" value="MetI-like"/>
</dbReference>
<dbReference type="PANTHER" id="PTHR30151">
    <property type="entry name" value="ALKANE SULFONATE ABC TRANSPORTER-RELATED, MEMBRANE SUBUNIT"/>
    <property type="match status" value="1"/>
</dbReference>
<dbReference type="RefSeq" id="WP_091973309.1">
    <property type="nucleotide sequence ID" value="NZ_FOPM01000018.1"/>
</dbReference>
<name>A0A1I2VW31_9HYPH</name>
<dbReference type="Pfam" id="PF00528">
    <property type="entry name" value="BPD_transp_1"/>
    <property type="match status" value="1"/>
</dbReference>
<dbReference type="AlphaFoldDB" id="A0A1I2VW31"/>
<feature type="transmembrane region" description="Helical" evidence="7">
    <location>
        <begin position="220"/>
        <end position="245"/>
    </location>
</feature>
<dbReference type="GO" id="GO:0010438">
    <property type="term" value="P:cellular response to sulfur starvation"/>
    <property type="evidence" value="ECO:0007669"/>
    <property type="project" value="TreeGrafter"/>
</dbReference>
<sequence>MTAFRSTALAALGLAAFLMVWEAAPRLGLINPAFLPPPSTIPAAFLREIELGVWGEAVWSSLSHYVAGLAAGAGAGIGLGLLSGMFSGFEAFTAWIVRLLRPIPGLAWVPFAIIWFGVQPSAAVFIIAIGVFWIVFFATQGAVRGVDRDLVEVAQAFGFRSPWARLTKILLPAATPGILVGLRTALGQAWMAVVAAEIFGVPGVGARMMQASSLLSTDIVVVYMLTMAGLYGLFDTGFVALQGWLLRWRA</sequence>
<dbReference type="PANTHER" id="PTHR30151:SF25">
    <property type="entry name" value="TAURINE TRANSPORT SYSTEM PERMEASE PROTEIN TAUC"/>
    <property type="match status" value="1"/>
</dbReference>
<keyword evidence="6 7" id="KW-0472">Membrane</keyword>
<dbReference type="Gene3D" id="1.10.3720.10">
    <property type="entry name" value="MetI-like"/>
    <property type="match status" value="1"/>
</dbReference>
<dbReference type="GO" id="GO:0055085">
    <property type="term" value="P:transmembrane transport"/>
    <property type="evidence" value="ECO:0007669"/>
    <property type="project" value="InterPro"/>
</dbReference>
<feature type="transmembrane region" description="Helical" evidence="7">
    <location>
        <begin position="65"/>
        <end position="87"/>
    </location>
</feature>